<comment type="caution">
    <text evidence="1">The sequence shown here is derived from an EMBL/GenBank/DDBJ whole genome shotgun (WGS) entry which is preliminary data.</text>
</comment>
<dbReference type="Gene3D" id="1.25.40.10">
    <property type="entry name" value="Tetratricopeptide repeat domain"/>
    <property type="match status" value="1"/>
</dbReference>
<keyword evidence="2" id="KW-1185">Reference proteome</keyword>
<reference evidence="1 2" key="1">
    <citation type="submission" date="2021-03" db="EMBL/GenBank/DDBJ databases">
        <title>Genomic Encyclopedia of Type Strains, Phase IV (KMG-IV): sequencing the most valuable type-strain genomes for metagenomic binning, comparative biology and taxonomic classification.</title>
        <authorList>
            <person name="Goeker M."/>
        </authorList>
    </citation>
    <scope>NUCLEOTIDE SEQUENCE [LARGE SCALE GENOMIC DNA]</scope>
    <source>
        <strain evidence="1 2">DSM 27512</strain>
    </source>
</reference>
<evidence type="ECO:0000313" key="1">
    <source>
        <dbReference type="EMBL" id="MBP2026772.1"/>
    </source>
</evidence>
<sequence length="362" mass="42786">MKLLLCEIPWMKKYNGYDENDIPFAGDKALDEEDYSNEYFTFQDNNGSCYGLCDIDEIKIDTYYKGVRKNSEYVQNAVVIWISYDKKGVKRVVGWYENATIYRKKQIRSIFTDLTGSNDIKYNIISKSMDSKLIPEDKRTFSFDEYENQSNFKNIQLIDTSAEMPSYVDDLIDFINNYDFGTENLVLTDELLYKEINESEKSKSPKELYEKGASYFEKEEYLNAFRYFNEANKKSENLATLFAMGSSLYYLYAFDKAIEIYKKMVELEGEKIHSIEKLMCSYDHIGDIENTIFYCKKLIELLDNEDEFVSEKIDGYAILFDIYIHLERKNEARNTIKKMEEYSNKNIDNAEEYLKNMREILS</sequence>
<dbReference type="InterPro" id="IPR011990">
    <property type="entry name" value="TPR-like_helical_dom_sf"/>
</dbReference>
<name>A0ABS4KG67_9FIRM</name>
<dbReference type="SUPFAM" id="SSF48452">
    <property type="entry name" value="TPR-like"/>
    <property type="match status" value="1"/>
</dbReference>
<dbReference type="EMBL" id="JAGGLI010000004">
    <property type="protein sequence ID" value="MBP2026772.1"/>
    <property type="molecule type" value="Genomic_DNA"/>
</dbReference>
<gene>
    <name evidence="1" type="ORF">J2Z35_000563</name>
</gene>
<protein>
    <submittedName>
        <fullName evidence="1">Tetratricopeptide (TPR) repeat protein</fullName>
    </submittedName>
</protein>
<accession>A0ABS4KG67</accession>
<organism evidence="1 2">
    <name type="scientific">Acetoanaerobium pronyense</name>
    <dbReference type="NCBI Taxonomy" id="1482736"/>
    <lineage>
        <taxon>Bacteria</taxon>
        <taxon>Bacillati</taxon>
        <taxon>Bacillota</taxon>
        <taxon>Clostridia</taxon>
        <taxon>Peptostreptococcales</taxon>
        <taxon>Filifactoraceae</taxon>
        <taxon>Acetoanaerobium</taxon>
    </lineage>
</organism>
<dbReference type="Proteomes" id="UP001314903">
    <property type="component" value="Unassembled WGS sequence"/>
</dbReference>
<dbReference type="RefSeq" id="WP_209659127.1">
    <property type="nucleotide sequence ID" value="NZ_JAGGLI010000004.1"/>
</dbReference>
<evidence type="ECO:0000313" key="2">
    <source>
        <dbReference type="Proteomes" id="UP001314903"/>
    </source>
</evidence>
<proteinExistence type="predicted"/>